<dbReference type="InterPro" id="IPR036396">
    <property type="entry name" value="Cyt_P450_sf"/>
</dbReference>
<dbReference type="PANTHER" id="PTHR24305">
    <property type="entry name" value="CYTOCHROME P450"/>
    <property type="match status" value="1"/>
</dbReference>
<dbReference type="PRINTS" id="PR00385">
    <property type="entry name" value="P450"/>
</dbReference>
<gene>
    <name evidence="7" type="ORF">FMOSSE_LOCUS6031</name>
</gene>
<keyword evidence="8" id="KW-1185">Reference proteome</keyword>
<comment type="cofactor">
    <cofactor evidence="1 5">
        <name>heme</name>
        <dbReference type="ChEBI" id="CHEBI:30413"/>
    </cofactor>
</comment>
<dbReference type="InterPro" id="IPR002401">
    <property type="entry name" value="Cyt_P450_E_grp-I"/>
</dbReference>
<evidence type="ECO:0000313" key="8">
    <source>
        <dbReference type="Proteomes" id="UP000789375"/>
    </source>
</evidence>
<feature type="region of interest" description="Disordered" evidence="6">
    <location>
        <begin position="782"/>
        <end position="805"/>
    </location>
</feature>
<keyword evidence="3 5" id="KW-0479">Metal-binding</keyword>
<feature type="binding site" description="axial binding residue" evidence="5">
    <location>
        <position position="399"/>
    </location>
    <ligand>
        <name>heme</name>
        <dbReference type="ChEBI" id="CHEBI:30413"/>
    </ligand>
    <ligandPart>
        <name>Fe</name>
        <dbReference type="ChEBI" id="CHEBI:18248"/>
    </ligandPart>
</feature>
<reference evidence="7" key="1">
    <citation type="submission" date="2021-06" db="EMBL/GenBank/DDBJ databases">
        <authorList>
            <person name="Kallberg Y."/>
            <person name="Tangrot J."/>
            <person name="Rosling A."/>
        </authorList>
    </citation>
    <scope>NUCLEOTIDE SEQUENCE</scope>
    <source>
        <strain evidence="7">87-6 pot B 2015</strain>
    </source>
</reference>
<proteinExistence type="inferred from homology"/>
<evidence type="ECO:0000256" key="2">
    <source>
        <dbReference type="ARBA" id="ARBA00010617"/>
    </source>
</evidence>
<evidence type="ECO:0000313" key="7">
    <source>
        <dbReference type="EMBL" id="CAG8542135.1"/>
    </source>
</evidence>
<dbReference type="GO" id="GO:0016705">
    <property type="term" value="F:oxidoreductase activity, acting on paired donors, with incorporation or reduction of molecular oxygen"/>
    <property type="evidence" value="ECO:0007669"/>
    <property type="project" value="InterPro"/>
</dbReference>
<dbReference type="PROSITE" id="PS00086">
    <property type="entry name" value="CYTOCHROME_P450"/>
    <property type="match status" value="1"/>
</dbReference>
<protein>
    <submittedName>
        <fullName evidence="7">13120_t:CDS:1</fullName>
    </submittedName>
</protein>
<evidence type="ECO:0000256" key="1">
    <source>
        <dbReference type="ARBA" id="ARBA00001971"/>
    </source>
</evidence>
<dbReference type="GO" id="GO:0020037">
    <property type="term" value="F:heme binding"/>
    <property type="evidence" value="ECO:0007669"/>
    <property type="project" value="InterPro"/>
</dbReference>
<organism evidence="7 8">
    <name type="scientific">Funneliformis mosseae</name>
    <name type="common">Endomycorrhizal fungus</name>
    <name type="synonym">Glomus mosseae</name>
    <dbReference type="NCBI Taxonomy" id="27381"/>
    <lineage>
        <taxon>Eukaryota</taxon>
        <taxon>Fungi</taxon>
        <taxon>Fungi incertae sedis</taxon>
        <taxon>Mucoromycota</taxon>
        <taxon>Glomeromycotina</taxon>
        <taxon>Glomeromycetes</taxon>
        <taxon>Glomerales</taxon>
        <taxon>Glomeraceae</taxon>
        <taxon>Funneliformis</taxon>
    </lineage>
</organism>
<evidence type="ECO:0000256" key="3">
    <source>
        <dbReference type="ARBA" id="ARBA00022723"/>
    </source>
</evidence>
<keyword evidence="5" id="KW-0349">Heme</keyword>
<dbReference type="InterPro" id="IPR001128">
    <property type="entry name" value="Cyt_P450"/>
</dbReference>
<accession>A0A9N9FLA3</accession>
<sequence length="805" mass="91399">MYGAIKVPGPIHFAFSKIFLRYKQISGERWKYMQHYLQPKYGKIVRIGPKNIIVSDKEVIKQMLVTDEMPKSENYDTLRVEDARVSLFVTRDVSFHKKRRRILTPAFSLKYLASLEPLMQSCLRDLTTKLDESIDNDKKIHGAIVNIYELIRNTAMDIIGETAFGESFSIVKNGNHPLPRLTFRELVRRVLCSTFPALKLFLKMDPFIDEFSIKMINKRKNSEIKKNDLLQIMLDSIDDVKGGMEQIEICEQMLEFIFAGTDSGSYIITMTIIELLRHPESMEKLIKELDAALINSNGEFPLNDEIKHLPYLTAVINETLRLYPIMMDVGVSKQLTKDSIMCGYFIPKGTCVNLNIYAIHYSKEYWGENAEKWIPERWLDLDKLPKNAFFPFSAGSRNCIGINFAWLEIRIIIATLLQRYKLEDMSDQKLNFVQFITPSLKNQSEGQIDTPSLWEKVMSKLPTDKFLEEDIPIDSLTIKELNDWTKGIAQTCLRGNASLVYSVDELSPPESAKSLANPMRYKKKPSQISFQNMEEQPQFFTTADKQIEVEKILLILDNIYDSVDEVPYFRTEEDFSPNVPRYAPLQTILSSFAIRSVQTVDNYILHSVCSTTNTSFHRYADRSIFYNSLSSGLSSAVIIHVSRGLKTDVLIDIISTLAIQLHMVKSIASLAGLDTADDAVRTLIYLCIVSDGVKSSIAETAKELAMIIMRKMVVDQIPASALRSINKRVAMKLLSKEVGGKGLINFASLIPFVGELVTFISDSLTTYGIGQVSKYVFCPTDDTSETKHDDDSPSSPPPHPGRIEL</sequence>
<dbReference type="PANTHER" id="PTHR24305:SF166">
    <property type="entry name" value="CYTOCHROME P450 12A4, MITOCHONDRIAL-RELATED"/>
    <property type="match status" value="1"/>
</dbReference>
<name>A0A9N9FLA3_FUNMO</name>
<dbReference type="AlphaFoldDB" id="A0A9N9FLA3"/>
<dbReference type="Gene3D" id="1.10.630.10">
    <property type="entry name" value="Cytochrome P450"/>
    <property type="match status" value="1"/>
</dbReference>
<dbReference type="InterPro" id="IPR017972">
    <property type="entry name" value="Cyt_P450_CS"/>
</dbReference>
<dbReference type="GO" id="GO:0005506">
    <property type="term" value="F:iron ion binding"/>
    <property type="evidence" value="ECO:0007669"/>
    <property type="project" value="InterPro"/>
</dbReference>
<comment type="caution">
    <text evidence="7">The sequence shown here is derived from an EMBL/GenBank/DDBJ whole genome shotgun (WGS) entry which is preliminary data.</text>
</comment>
<dbReference type="PRINTS" id="PR00463">
    <property type="entry name" value="EP450I"/>
</dbReference>
<comment type="similarity">
    <text evidence="2">Belongs to the cytochrome P450 family.</text>
</comment>
<dbReference type="Pfam" id="PF00067">
    <property type="entry name" value="p450"/>
    <property type="match status" value="1"/>
</dbReference>
<keyword evidence="4 5" id="KW-0408">Iron</keyword>
<evidence type="ECO:0000256" key="4">
    <source>
        <dbReference type="ARBA" id="ARBA00023004"/>
    </source>
</evidence>
<dbReference type="SUPFAM" id="SSF48264">
    <property type="entry name" value="Cytochrome P450"/>
    <property type="match status" value="1"/>
</dbReference>
<feature type="compositionally biased region" description="Pro residues" evidence="6">
    <location>
        <begin position="794"/>
        <end position="805"/>
    </location>
</feature>
<dbReference type="Proteomes" id="UP000789375">
    <property type="component" value="Unassembled WGS sequence"/>
</dbReference>
<evidence type="ECO:0000256" key="5">
    <source>
        <dbReference type="PIRSR" id="PIRSR602401-1"/>
    </source>
</evidence>
<evidence type="ECO:0000256" key="6">
    <source>
        <dbReference type="SAM" id="MobiDB-lite"/>
    </source>
</evidence>
<dbReference type="InterPro" id="IPR050121">
    <property type="entry name" value="Cytochrome_P450_monoxygenase"/>
</dbReference>
<dbReference type="GO" id="GO:0004497">
    <property type="term" value="F:monooxygenase activity"/>
    <property type="evidence" value="ECO:0007669"/>
    <property type="project" value="InterPro"/>
</dbReference>
<dbReference type="EMBL" id="CAJVPP010001221">
    <property type="protein sequence ID" value="CAG8542135.1"/>
    <property type="molecule type" value="Genomic_DNA"/>
</dbReference>